<sequence length="55" mass="6877">MIHFRRKRGKTMKVCYSDMDTLLRNWIIIKGRRHWKIIYKKKIYHMVSLLLLRTS</sequence>
<name>A0A9P0EG56_NEZVI</name>
<reference evidence="1" key="1">
    <citation type="submission" date="2022-01" db="EMBL/GenBank/DDBJ databases">
        <authorList>
            <person name="King R."/>
        </authorList>
    </citation>
    <scope>NUCLEOTIDE SEQUENCE</scope>
</reference>
<accession>A0A9P0EG56</accession>
<evidence type="ECO:0000313" key="2">
    <source>
        <dbReference type="Proteomes" id="UP001152798"/>
    </source>
</evidence>
<protein>
    <submittedName>
        <fullName evidence="1">Uncharacterized protein</fullName>
    </submittedName>
</protein>
<gene>
    <name evidence="1" type="ORF">NEZAVI_LOCUS5034</name>
</gene>
<evidence type="ECO:0000313" key="1">
    <source>
        <dbReference type="EMBL" id="CAH1394557.1"/>
    </source>
</evidence>
<keyword evidence="2" id="KW-1185">Reference proteome</keyword>
<dbReference type="AlphaFoldDB" id="A0A9P0EG56"/>
<dbReference type="Proteomes" id="UP001152798">
    <property type="component" value="Chromosome 3"/>
</dbReference>
<organism evidence="1 2">
    <name type="scientific">Nezara viridula</name>
    <name type="common">Southern green stink bug</name>
    <name type="synonym">Cimex viridulus</name>
    <dbReference type="NCBI Taxonomy" id="85310"/>
    <lineage>
        <taxon>Eukaryota</taxon>
        <taxon>Metazoa</taxon>
        <taxon>Ecdysozoa</taxon>
        <taxon>Arthropoda</taxon>
        <taxon>Hexapoda</taxon>
        <taxon>Insecta</taxon>
        <taxon>Pterygota</taxon>
        <taxon>Neoptera</taxon>
        <taxon>Paraneoptera</taxon>
        <taxon>Hemiptera</taxon>
        <taxon>Heteroptera</taxon>
        <taxon>Panheteroptera</taxon>
        <taxon>Pentatomomorpha</taxon>
        <taxon>Pentatomoidea</taxon>
        <taxon>Pentatomidae</taxon>
        <taxon>Pentatominae</taxon>
        <taxon>Nezara</taxon>
    </lineage>
</organism>
<proteinExistence type="predicted"/>
<dbReference type="EMBL" id="OV725079">
    <property type="protein sequence ID" value="CAH1394557.1"/>
    <property type="molecule type" value="Genomic_DNA"/>
</dbReference>